<reference evidence="2 3" key="1">
    <citation type="journal article" date="2021" name="Sci. Rep.">
        <title>Chromosome anchoring in Senegalese sole (Solea senegalensis) reveals sex-associated markers and genome rearrangements in flatfish.</title>
        <authorList>
            <person name="Guerrero-Cozar I."/>
            <person name="Gomez-Garrido J."/>
            <person name="Berbel C."/>
            <person name="Martinez-Blanch J.F."/>
            <person name="Alioto T."/>
            <person name="Claros M.G."/>
            <person name="Gagnaire P.A."/>
            <person name="Manchado M."/>
        </authorList>
    </citation>
    <scope>NUCLEOTIDE SEQUENCE [LARGE SCALE GENOMIC DNA]</scope>
    <source>
        <strain evidence="2">Sse05_10M</strain>
    </source>
</reference>
<feature type="signal peptide" evidence="1">
    <location>
        <begin position="1"/>
        <end position="18"/>
    </location>
</feature>
<dbReference type="EMBL" id="JAGKHQ010000002">
    <property type="protein sequence ID" value="KAG7523137.1"/>
    <property type="molecule type" value="Genomic_DNA"/>
</dbReference>
<gene>
    <name evidence="2" type="ORF">JOB18_040212</name>
</gene>
<proteinExistence type="predicted"/>
<keyword evidence="1" id="KW-0732">Signal</keyword>
<name>A0AAV6T147_SOLSE</name>
<evidence type="ECO:0000256" key="1">
    <source>
        <dbReference type="SAM" id="SignalP"/>
    </source>
</evidence>
<dbReference type="Proteomes" id="UP000693946">
    <property type="component" value="Linkage Group LG10"/>
</dbReference>
<comment type="caution">
    <text evidence="2">The sequence shown here is derived from an EMBL/GenBank/DDBJ whole genome shotgun (WGS) entry which is preliminary data.</text>
</comment>
<protein>
    <recommendedName>
        <fullName evidence="4">Secreted protein</fullName>
    </recommendedName>
</protein>
<feature type="chain" id="PRO_5043775787" description="Secreted protein" evidence="1">
    <location>
        <begin position="19"/>
        <end position="115"/>
    </location>
</feature>
<keyword evidence="3" id="KW-1185">Reference proteome</keyword>
<accession>A0AAV6T147</accession>
<evidence type="ECO:0008006" key="4">
    <source>
        <dbReference type="Google" id="ProtNLM"/>
    </source>
</evidence>
<organism evidence="2 3">
    <name type="scientific">Solea senegalensis</name>
    <name type="common">Senegalese sole</name>
    <dbReference type="NCBI Taxonomy" id="28829"/>
    <lineage>
        <taxon>Eukaryota</taxon>
        <taxon>Metazoa</taxon>
        <taxon>Chordata</taxon>
        <taxon>Craniata</taxon>
        <taxon>Vertebrata</taxon>
        <taxon>Euteleostomi</taxon>
        <taxon>Actinopterygii</taxon>
        <taxon>Neopterygii</taxon>
        <taxon>Teleostei</taxon>
        <taxon>Neoteleostei</taxon>
        <taxon>Acanthomorphata</taxon>
        <taxon>Carangaria</taxon>
        <taxon>Pleuronectiformes</taxon>
        <taxon>Pleuronectoidei</taxon>
        <taxon>Soleidae</taxon>
        <taxon>Solea</taxon>
    </lineage>
</organism>
<dbReference type="AlphaFoldDB" id="A0AAV6T147"/>
<sequence length="115" mass="11412">MPPAALLFFGVPVAGSGAASSASPSLSAAVRCYSFAGRAPSLPPQYASLVFVSGQRSCLSSGKSPDTTGSKLSVEPLLVLSVQSCGYVSELRAAGTRVGSSSVSSLSVVTDALAL</sequence>
<evidence type="ECO:0000313" key="2">
    <source>
        <dbReference type="EMBL" id="KAG7523137.1"/>
    </source>
</evidence>
<evidence type="ECO:0000313" key="3">
    <source>
        <dbReference type="Proteomes" id="UP000693946"/>
    </source>
</evidence>